<evidence type="ECO:0000259" key="2">
    <source>
        <dbReference type="Pfam" id="PF01613"/>
    </source>
</evidence>
<evidence type="ECO:0000313" key="4">
    <source>
        <dbReference type="Proteomes" id="UP000621436"/>
    </source>
</evidence>
<dbReference type="AlphaFoldDB" id="A0A931ARN8"/>
<dbReference type="RefSeq" id="WP_270453533.1">
    <property type="nucleotide sequence ID" value="NZ_JADPIE010000003.1"/>
</dbReference>
<feature type="domain" description="Flavin reductase like" evidence="2">
    <location>
        <begin position="22"/>
        <end position="129"/>
    </location>
</feature>
<dbReference type="Gene3D" id="2.30.110.10">
    <property type="entry name" value="Electron Transport, Fmn-binding Protein, Chain A"/>
    <property type="match status" value="1"/>
</dbReference>
<name>A0A931ARN8_9FIRM</name>
<dbReference type="InterPro" id="IPR052174">
    <property type="entry name" value="Flavoredoxin"/>
</dbReference>
<sequence length="166" mass="19469">MKSINYFADLDLVNKQLQEGAFLTVRSKDRLNTMTIGWGMIGYIWNKPIFQVLVRPSRYTYNLLREVDNFTVSVPYEYDMNKELAYCGSKSGRDVNKFSELNLKTIESPDVNSPFIKRATYHYSCKISYKDKIIKDKLNQGILNNFYPDGDFHYQYYGEIVSAYKN</sequence>
<reference evidence="3" key="1">
    <citation type="submission" date="2020-11" db="EMBL/GenBank/DDBJ databases">
        <title>Halonatronomonas betainensis gen. nov., sp. nov. a novel haloalkaliphilic representative of the family Halanaerobiacae capable of betaine degradation.</title>
        <authorList>
            <person name="Boltyanskaya Y."/>
            <person name="Kevbrin V."/>
            <person name="Detkova E."/>
            <person name="Grouzdev D.S."/>
            <person name="Koziaeva V."/>
            <person name="Zhilina T."/>
        </authorList>
    </citation>
    <scope>NUCLEOTIDE SEQUENCE</scope>
    <source>
        <strain evidence="3">Z-7014</strain>
    </source>
</reference>
<dbReference type="PANTHER" id="PTHR43567:SF5">
    <property type="entry name" value="HYPOTHETICAL CYTOSOLIC PROTEIN"/>
    <property type="match status" value="1"/>
</dbReference>
<dbReference type="Pfam" id="PF01613">
    <property type="entry name" value="Flavin_Reduct"/>
    <property type="match status" value="1"/>
</dbReference>
<dbReference type="InterPro" id="IPR012349">
    <property type="entry name" value="Split_barrel_FMN-bd"/>
</dbReference>
<dbReference type="Proteomes" id="UP000621436">
    <property type="component" value="Unassembled WGS sequence"/>
</dbReference>
<gene>
    <name evidence="3" type="ORF">I0Q91_06040</name>
</gene>
<evidence type="ECO:0000313" key="3">
    <source>
        <dbReference type="EMBL" id="MBF8436626.1"/>
    </source>
</evidence>
<evidence type="ECO:0000256" key="1">
    <source>
        <dbReference type="ARBA" id="ARBA00038054"/>
    </source>
</evidence>
<protein>
    <submittedName>
        <fullName evidence="3">Flavin reductase family protein</fullName>
    </submittedName>
</protein>
<dbReference type="PANTHER" id="PTHR43567">
    <property type="entry name" value="FLAVOREDOXIN-RELATED-RELATED"/>
    <property type="match status" value="1"/>
</dbReference>
<dbReference type="GO" id="GO:0016646">
    <property type="term" value="F:oxidoreductase activity, acting on the CH-NH group of donors, NAD or NADP as acceptor"/>
    <property type="evidence" value="ECO:0007669"/>
    <property type="project" value="UniProtKB-ARBA"/>
</dbReference>
<proteinExistence type="inferred from homology"/>
<comment type="caution">
    <text evidence="3">The sequence shown here is derived from an EMBL/GenBank/DDBJ whole genome shotgun (WGS) entry which is preliminary data.</text>
</comment>
<accession>A0A931ARN8</accession>
<dbReference type="SUPFAM" id="SSF50475">
    <property type="entry name" value="FMN-binding split barrel"/>
    <property type="match status" value="1"/>
</dbReference>
<comment type="similarity">
    <text evidence="1">Belongs to the flavoredoxin family.</text>
</comment>
<dbReference type="EMBL" id="JADPIE010000003">
    <property type="protein sequence ID" value="MBF8436626.1"/>
    <property type="molecule type" value="Genomic_DNA"/>
</dbReference>
<dbReference type="GO" id="GO:0010181">
    <property type="term" value="F:FMN binding"/>
    <property type="evidence" value="ECO:0007669"/>
    <property type="project" value="InterPro"/>
</dbReference>
<dbReference type="InterPro" id="IPR002563">
    <property type="entry name" value="Flavin_Rdtase-like_dom"/>
</dbReference>
<organism evidence="3 4">
    <name type="scientific">Halonatronomonas betaini</name>
    <dbReference type="NCBI Taxonomy" id="2778430"/>
    <lineage>
        <taxon>Bacteria</taxon>
        <taxon>Bacillati</taxon>
        <taxon>Bacillota</taxon>
        <taxon>Clostridia</taxon>
        <taxon>Halanaerobiales</taxon>
        <taxon>Halarsenatibacteraceae</taxon>
        <taxon>Halonatronomonas</taxon>
    </lineage>
</organism>
<keyword evidence="4" id="KW-1185">Reference proteome</keyword>